<gene>
    <name evidence="1" type="ORF">IWQ57_003187</name>
</gene>
<dbReference type="EMBL" id="JANBUJ010000981">
    <property type="protein sequence ID" value="KAJ2769246.1"/>
    <property type="molecule type" value="Genomic_DNA"/>
</dbReference>
<comment type="caution">
    <text evidence="1">The sequence shown here is derived from an EMBL/GenBank/DDBJ whole genome shotgun (WGS) entry which is preliminary data.</text>
</comment>
<dbReference type="Proteomes" id="UP001140234">
    <property type="component" value="Unassembled WGS sequence"/>
</dbReference>
<protein>
    <submittedName>
        <fullName evidence="1">Uncharacterized protein</fullName>
    </submittedName>
</protein>
<evidence type="ECO:0000313" key="1">
    <source>
        <dbReference type="EMBL" id="KAJ2769246.1"/>
    </source>
</evidence>
<keyword evidence="2" id="KW-1185">Reference proteome</keyword>
<reference evidence="1" key="1">
    <citation type="submission" date="2022-07" db="EMBL/GenBank/DDBJ databases">
        <title>Phylogenomic reconstructions and comparative analyses of Kickxellomycotina fungi.</title>
        <authorList>
            <person name="Reynolds N.K."/>
            <person name="Stajich J.E."/>
            <person name="Barry K."/>
            <person name="Grigoriev I.V."/>
            <person name="Crous P."/>
            <person name="Smith M.E."/>
        </authorList>
    </citation>
    <scope>NUCLEOTIDE SEQUENCE</scope>
    <source>
        <strain evidence="1">CBS 109366</strain>
    </source>
</reference>
<organism evidence="1 2">
    <name type="scientific">Coemansia nantahalensis</name>
    <dbReference type="NCBI Taxonomy" id="2789366"/>
    <lineage>
        <taxon>Eukaryota</taxon>
        <taxon>Fungi</taxon>
        <taxon>Fungi incertae sedis</taxon>
        <taxon>Zoopagomycota</taxon>
        <taxon>Kickxellomycotina</taxon>
        <taxon>Kickxellomycetes</taxon>
        <taxon>Kickxellales</taxon>
        <taxon>Kickxellaceae</taxon>
        <taxon>Coemansia</taxon>
    </lineage>
</organism>
<evidence type="ECO:0000313" key="2">
    <source>
        <dbReference type="Proteomes" id="UP001140234"/>
    </source>
</evidence>
<sequence>MFAASVPSYVVSSGFSAQQSRRHGGNGRSRLSQASDTASLRSSAASISQDSDDDLALVASPPTSEIKEVLGYVQTPPRHKATRNFDTPRLVQF</sequence>
<accession>A0ACC1JXX9</accession>
<proteinExistence type="predicted"/>
<name>A0ACC1JXX9_9FUNG</name>